<dbReference type="Ensembl" id="ENSGGOT00000049394.1">
    <property type="protein sequence ID" value="ENSGGOP00000045417.1"/>
    <property type="gene ID" value="ENSGGOG00000042871.1"/>
</dbReference>
<proteinExistence type="predicted"/>
<reference evidence="2" key="3">
    <citation type="submission" date="2025-08" db="UniProtKB">
        <authorList>
            <consortium name="Ensembl"/>
        </authorList>
    </citation>
    <scope>IDENTIFICATION</scope>
</reference>
<reference evidence="2" key="4">
    <citation type="submission" date="2025-09" db="UniProtKB">
        <authorList>
            <consortium name="Ensembl"/>
        </authorList>
    </citation>
    <scope>IDENTIFICATION</scope>
</reference>
<name>A0A2I2ZE25_GORGO</name>
<evidence type="ECO:0000313" key="2">
    <source>
        <dbReference type="Ensembl" id="ENSGGOP00000045417.1"/>
    </source>
</evidence>
<feature type="compositionally biased region" description="Low complexity" evidence="1">
    <location>
        <begin position="61"/>
        <end position="70"/>
    </location>
</feature>
<dbReference type="InParanoid" id="A0A2I2ZE25"/>
<dbReference type="AlphaFoldDB" id="A0A2I2ZE25"/>
<protein>
    <submittedName>
        <fullName evidence="2">Uncharacterized protein</fullName>
    </submittedName>
</protein>
<evidence type="ECO:0000256" key="1">
    <source>
        <dbReference type="SAM" id="MobiDB-lite"/>
    </source>
</evidence>
<dbReference type="Proteomes" id="UP000001519">
    <property type="component" value="Chromosome 3"/>
</dbReference>
<reference evidence="2 3" key="2">
    <citation type="journal article" date="2012" name="Nature">
        <title>Insights into hominid evolution from the gorilla genome sequence.</title>
        <authorList>
            <person name="Scally A."/>
            <person name="Dutheil J.Y."/>
            <person name="Hillier L.W."/>
            <person name="Jordan G.E."/>
            <person name="Goodhead I."/>
            <person name="Herrero J."/>
            <person name="Hobolth A."/>
            <person name="Lappalainen T."/>
            <person name="Mailund T."/>
            <person name="Marques-Bonet T."/>
            <person name="McCarthy S."/>
            <person name="Montgomery S.H."/>
            <person name="Schwalie P.C."/>
            <person name="Tang Y.A."/>
            <person name="Ward M.C."/>
            <person name="Xue Y."/>
            <person name="Yngvadottir B."/>
            <person name="Alkan C."/>
            <person name="Andersen L.N."/>
            <person name="Ayub Q."/>
            <person name="Ball E.V."/>
            <person name="Beal K."/>
            <person name="Bradley B.J."/>
            <person name="Chen Y."/>
            <person name="Clee C.M."/>
            <person name="Fitzgerald S."/>
            <person name="Graves T.A."/>
            <person name="Gu Y."/>
            <person name="Heath P."/>
            <person name="Heger A."/>
            <person name="Karakoc E."/>
            <person name="Kolb-Kokocinski A."/>
            <person name="Laird G.K."/>
            <person name="Lunter G."/>
            <person name="Meader S."/>
            <person name="Mort M."/>
            <person name="Mullikin J.C."/>
            <person name="Munch K."/>
            <person name="O'Connor T.D."/>
            <person name="Phillips A.D."/>
            <person name="Prado-Martinez J."/>
            <person name="Rogers A.S."/>
            <person name="Sajjadian S."/>
            <person name="Schmidt D."/>
            <person name="Shaw K."/>
            <person name="Simpson J.T."/>
            <person name="Stenson P.D."/>
            <person name="Turner D.J."/>
            <person name="Vigilant L."/>
            <person name="Vilella A.J."/>
            <person name="Whitener W."/>
            <person name="Zhu B."/>
            <person name="Cooper D.N."/>
            <person name="de Jong P."/>
            <person name="Dermitzakis E.T."/>
            <person name="Eichler E.E."/>
            <person name="Flicek P."/>
            <person name="Goldman N."/>
            <person name="Mundy N.I."/>
            <person name="Ning Z."/>
            <person name="Odom D.T."/>
            <person name="Ponting C.P."/>
            <person name="Quail M.A."/>
            <person name="Ryder O.A."/>
            <person name="Searle S.M."/>
            <person name="Warren W.C."/>
            <person name="Wilson R.K."/>
            <person name="Schierup M.H."/>
            <person name="Rogers J."/>
            <person name="Tyler-Smith C."/>
            <person name="Durbin R."/>
        </authorList>
    </citation>
    <scope>NUCLEOTIDE SEQUENCE [LARGE SCALE GENOMIC DNA]</scope>
</reference>
<sequence>MPLPVNLKCQGAGCYPRQPCLARGGEQWHHGWSQAHLRLNLGSSINYPVREKWAISPAHRSSPSSEGSSGKHTATRQQNASQHRHLLAAGSI</sequence>
<keyword evidence="3" id="KW-1185">Reference proteome</keyword>
<evidence type="ECO:0000313" key="3">
    <source>
        <dbReference type="Proteomes" id="UP000001519"/>
    </source>
</evidence>
<dbReference type="EMBL" id="CABD030019965">
    <property type="status" value="NOT_ANNOTATED_CDS"/>
    <property type="molecule type" value="Genomic_DNA"/>
</dbReference>
<feature type="compositionally biased region" description="Polar residues" evidence="1">
    <location>
        <begin position="71"/>
        <end position="81"/>
    </location>
</feature>
<accession>A0A2I2ZE25</accession>
<feature type="region of interest" description="Disordered" evidence="1">
    <location>
        <begin position="55"/>
        <end position="92"/>
    </location>
</feature>
<reference evidence="3" key="1">
    <citation type="submission" date="2011-05" db="EMBL/GenBank/DDBJ databases">
        <title>Insights into the evolution of the great apes provided by the gorilla genome.</title>
        <authorList>
            <person name="Scally A."/>
        </authorList>
    </citation>
    <scope>NUCLEOTIDE SEQUENCE [LARGE SCALE GENOMIC DNA]</scope>
</reference>
<organism evidence="2 3">
    <name type="scientific">Gorilla gorilla gorilla</name>
    <name type="common">Western lowland gorilla</name>
    <dbReference type="NCBI Taxonomy" id="9595"/>
    <lineage>
        <taxon>Eukaryota</taxon>
        <taxon>Metazoa</taxon>
        <taxon>Chordata</taxon>
        <taxon>Craniata</taxon>
        <taxon>Vertebrata</taxon>
        <taxon>Euteleostomi</taxon>
        <taxon>Mammalia</taxon>
        <taxon>Eutheria</taxon>
        <taxon>Euarchontoglires</taxon>
        <taxon>Primates</taxon>
        <taxon>Haplorrhini</taxon>
        <taxon>Catarrhini</taxon>
        <taxon>Hominidae</taxon>
        <taxon>Gorilla</taxon>
    </lineage>
</organism>
<dbReference type="GeneTree" id="ENSGT00910000147988"/>